<evidence type="ECO:0000313" key="1">
    <source>
        <dbReference type="EMBL" id="RNL82905.1"/>
    </source>
</evidence>
<proteinExistence type="predicted"/>
<evidence type="ECO:0000313" key="2">
    <source>
        <dbReference type="Proteomes" id="UP000267469"/>
    </source>
</evidence>
<keyword evidence="2" id="KW-1185">Reference proteome</keyword>
<reference evidence="1 2" key="1">
    <citation type="submission" date="2018-10" db="EMBL/GenBank/DDBJ databases">
        <title>Sinomicrobium pectinilyticum sp. nov., a pectinase-producing bacterium isolated from alkaline and saline soil, and emended description of the genus Sinomicrobium.</title>
        <authorList>
            <person name="Cheng B."/>
            <person name="Li C."/>
            <person name="Lai Q."/>
            <person name="Du M."/>
            <person name="Shao Z."/>
            <person name="Xu P."/>
            <person name="Yang C."/>
        </authorList>
    </citation>
    <scope>NUCLEOTIDE SEQUENCE [LARGE SCALE GENOMIC DNA]</scope>
    <source>
        <strain evidence="1 2">5DNS001</strain>
    </source>
</reference>
<name>A0A3N0E505_SINP1</name>
<dbReference type="Proteomes" id="UP000267469">
    <property type="component" value="Unassembled WGS sequence"/>
</dbReference>
<sequence length="83" mass="9555">MTCFFDSHFPVPGSGQGIKGRQDTNFECSGIRKILIFIYLLFSVSYRYQKQGPVQTGPLFPEKVFRFVLSDDIARFTYFSLIS</sequence>
<dbReference type="EMBL" id="RJTM01000108">
    <property type="protein sequence ID" value="RNL82905.1"/>
    <property type="molecule type" value="Genomic_DNA"/>
</dbReference>
<comment type="caution">
    <text evidence="1">The sequence shown here is derived from an EMBL/GenBank/DDBJ whole genome shotgun (WGS) entry which is preliminary data.</text>
</comment>
<accession>A0A3N0E505</accession>
<gene>
    <name evidence="1" type="ORF">ED312_15960</name>
</gene>
<organism evidence="1 2">
    <name type="scientific">Sinomicrobium pectinilyticum</name>
    <dbReference type="NCBI Taxonomy" id="1084421"/>
    <lineage>
        <taxon>Bacteria</taxon>
        <taxon>Pseudomonadati</taxon>
        <taxon>Bacteroidota</taxon>
        <taxon>Flavobacteriia</taxon>
        <taxon>Flavobacteriales</taxon>
        <taxon>Flavobacteriaceae</taxon>
        <taxon>Sinomicrobium</taxon>
    </lineage>
</organism>
<dbReference type="AlphaFoldDB" id="A0A3N0E505"/>
<protein>
    <submittedName>
        <fullName evidence="1">Uncharacterized protein</fullName>
    </submittedName>
</protein>